<dbReference type="GO" id="GO:0030032">
    <property type="term" value="P:lamellipodium assembly"/>
    <property type="evidence" value="ECO:0007669"/>
    <property type="project" value="TreeGrafter"/>
</dbReference>
<evidence type="ECO:0000256" key="1">
    <source>
        <dbReference type="ARBA" id="ARBA00004245"/>
    </source>
</evidence>
<comment type="caution">
    <text evidence="10">The sequence shown here is derived from an EMBL/GenBank/DDBJ whole genome shotgun (WGS) entry which is preliminary data.</text>
</comment>
<protein>
    <recommendedName>
        <fullName evidence="9">Calponin-homology (CH) domain-containing protein</fullName>
    </recommendedName>
</protein>
<dbReference type="PANTHER" id="PTHR12114">
    <property type="entry name" value="PARVIN"/>
    <property type="match status" value="1"/>
</dbReference>
<dbReference type="GO" id="GO:0071963">
    <property type="term" value="P:establishment or maintenance of cell polarity regulating cell shape"/>
    <property type="evidence" value="ECO:0007669"/>
    <property type="project" value="TreeGrafter"/>
</dbReference>
<dbReference type="CDD" id="cd21338">
    <property type="entry name" value="CH_PARVB_rpt2"/>
    <property type="match status" value="1"/>
</dbReference>
<dbReference type="GO" id="GO:0030036">
    <property type="term" value="P:actin cytoskeleton organization"/>
    <property type="evidence" value="ECO:0007669"/>
    <property type="project" value="InterPro"/>
</dbReference>
<dbReference type="FunFam" id="1.10.418.10:FF:000015">
    <property type="entry name" value="Parvin beta"/>
    <property type="match status" value="1"/>
</dbReference>
<dbReference type="AlphaFoldDB" id="A0A8T2MYS6"/>
<dbReference type="PANTHER" id="PTHR12114:SF7">
    <property type="entry name" value="BETA-PARVIN"/>
    <property type="match status" value="1"/>
</dbReference>
<dbReference type="OrthoDB" id="2099265at2759"/>
<evidence type="ECO:0000256" key="8">
    <source>
        <dbReference type="SAM" id="MobiDB-lite"/>
    </source>
</evidence>
<dbReference type="GO" id="GO:0003779">
    <property type="term" value="F:actin binding"/>
    <property type="evidence" value="ECO:0007669"/>
    <property type="project" value="UniProtKB-KW"/>
</dbReference>
<evidence type="ECO:0000256" key="4">
    <source>
        <dbReference type="ARBA" id="ARBA00022737"/>
    </source>
</evidence>
<feature type="compositionally biased region" description="Low complexity" evidence="8">
    <location>
        <begin position="23"/>
        <end position="32"/>
    </location>
</feature>
<evidence type="ECO:0000256" key="6">
    <source>
        <dbReference type="ARBA" id="ARBA00023203"/>
    </source>
</evidence>
<evidence type="ECO:0000256" key="2">
    <source>
        <dbReference type="ARBA" id="ARBA00005666"/>
    </source>
</evidence>
<feature type="domain" description="Calponin-homology (CH)" evidence="9">
    <location>
        <begin position="245"/>
        <end position="352"/>
    </location>
</feature>
<evidence type="ECO:0000313" key="10">
    <source>
        <dbReference type="EMBL" id="KAG9332893.1"/>
    </source>
</evidence>
<keyword evidence="3" id="KW-0963">Cytoplasm</keyword>
<feature type="region of interest" description="Disordered" evidence="8">
    <location>
        <begin position="9"/>
        <end position="56"/>
    </location>
</feature>
<evidence type="ECO:0000256" key="7">
    <source>
        <dbReference type="ARBA" id="ARBA00023212"/>
    </source>
</evidence>
<feature type="compositionally biased region" description="Polar residues" evidence="8">
    <location>
        <begin position="40"/>
        <end position="52"/>
    </location>
</feature>
<keyword evidence="11" id="KW-1185">Reference proteome</keyword>
<keyword evidence="6" id="KW-0009">Actin-binding</keyword>
<evidence type="ECO:0000256" key="5">
    <source>
        <dbReference type="ARBA" id="ARBA00022889"/>
    </source>
</evidence>
<dbReference type="EMBL" id="JAFBMS010000233">
    <property type="protein sequence ID" value="KAG9332893.1"/>
    <property type="molecule type" value="Genomic_DNA"/>
</dbReference>
<dbReference type="InterPro" id="IPR028433">
    <property type="entry name" value="Parvin"/>
</dbReference>
<evidence type="ECO:0000313" key="11">
    <source>
        <dbReference type="Proteomes" id="UP000824540"/>
    </source>
</evidence>
<dbReference type="GO" id="GO:0015629">
    <property type="term" value="C:actin cytoskeleton"/>
    <property type="evidence" value="ECO:0007669"/>
    <property type="project" value="TreeGrafter"/>
</dbReference>
<reference evidence="10" key="1">
    <citation type="thesis" date="2021" institute="BYU ScholarsArchive" country="Provo, UT, USA">
        <title>Applications of and Algorithms for Genome Assembly and Genomic Analyses with an Emphasis on Marine Teleosts.</title>
        <authorList>
            <person name="Pickett B.D."/>
        </authorList>
    </citation>
    <scope>NUCLEOTIDE SEQUENCE</scope>
    <source>
        <strain evidence="10">HI-2016</strain>
    </source>
</reference>
<dbReference type="Gene3D" id="1.10.418.10">
    <property type="entry name" value="Calponin-like domain"/>
    <property type="match status" value="1"/>
</dbReference>
<comment type="similarity">
    <text evidence="2">Belongs to the parvin family.</text>
</comment>
<dbReference type="PIRSF" id="PIRSF039131">
    <property type="entry name" value="Parvin"/>
    <property type="match status" value="1"/>
</dbReference>
<dbReference type="InterPro" id="IPR036872">
    <property type="entry name" value="CH_dom_sf"/>
</dbReference>
<dbReference type="GO" id="GO:0005737">
    <property type="term" value="C:cytoplasm"/>
    <property type="evidence" value="ECO:0007669"/>
    <property type="project" value="TreeGrafter"/>
</dbReference>
<dbReference type="SUPFAM" id="SSF47576">
    <property type="entry name" value="Calponin-homology domain, CH-domain"/>
    <property type="match status" value="1"/>
</dbReference>
<evidence type="ECO:0000259" key="9">
    <source>
        <dbReference type="PROSITE" id="PS50021"/>
    </source>
</evidence>
<dbReference type="GO" id="GO:0034446">
    <property type="term" value="P:substrate adhesion-dependent cell spreading"/>
    <property type="evidence" value="ECO:0007669"/>
    <property type="project" value="TreeGrafter"/>
</dbReference>
<keyword evidence="5" id="KW-0130">Cell adhesion</keyword>
<name>A0A8T2MYS6_9TELE</name>
<gene>
    <name evidence="10" type="ORF">JZ751_014423</name>
</gene>
<proteinExistence type="inferred from homology"/>
<organism evidence="10 11">
    <name type="scientific">Albula glossodonta</name>
    <name type="common">roundjaw bonefish</name>
    <dbReference type="NCBI Taxonomy" id="121402"/>
    <lineage>
        <taxon>Eukaryota</taxon>
        <taxon>Metazoa</taxon>
        <taxon>Chordata</taxon>
        <taxon>Craniata</taxon>
        <taxon>Vertebrata</taxon>
        <taxon>Euteleostomi</taxon>
        <taxon>Actinopterygii</taxon>
        <taxon>Neopterygii</taxon>
        <taxon>Teleostei</taxon>
        <taxon>Albuliformes</taxon>
        <taxon>Albulidae</taxon>
        <taxon>Albula</taxon>
    </lineage>
</organism>
<dbReference type="PROSITE" id="PS50021">
    <property type="entry name" value="CH"/>
    <property type="match status" value="1"/>
</dbReference>
<dbReference type="Pfam" id="PF00307">
    <property type="entry name" value="CH"/>
    <property type="match status" value="1"/>
</dbReference>
<keyword evidence="4" id="KW-0677">Repeat</keyword>
<dbReference type="GO" id="GO:0005925">
    <property type="term" value="C:focal adhesion"/>
    <property type="evidence" value="ECO:0007669"/>
    <property type="project" value="TreeGrafter"/>
</dbReference>
<accession>A0A8T2MYS6</accession>
<evidence type="ECO:0000256" key="3">
    <source>
        <dbReference type="ARBA" id="ARBA00022490"/>
    </source>
</evidence>
<sequence length="355" mass="40016">MSCDIQAAIGYPQTPPPPQSKMLLPSPSPHHSVAPATVGQYPTASQTAQRPPTETPRGMAALLCGAKCKKQVNDLHEEGRNAINSPLQPSSLALLPEDTLLEENAERSMLDPQSRENPKFKELQRVLIDWINNELEEDRIIMVLEAVNEVLRPHGWAIEWSVDSVHSKNLVAIVYLLVALVMHFQAPIRLPEQVSVQVVVVKKKEGILQSSHVTKELTTTTEMMMGRFERDAFDTLLDHAPDKLNVVKKSLITFVNKHLNKLNLEVTELESQFADGVYLVLLMGLLEGYFVPLYNFYLTPETFEQKVHNVSFAFELMQDGGLRKPKARPEDVVNLNLKSTLRVLYNLFTNYKNAE</sequence>
<dbReference type="InterPro" id="IPR001715">
    <property type="entry name" value="CH_dom"/>
</dbReference>
<keyword evidence="7" id="KW-0206">Cytoskeleton</keyword>
<comment type="subcellular location">
    <subcellularLocation>
        <location evidence="1">Cytoplasm</location>
        <location evidence="1">Cytoskeleton</location>
    </subcellularLocation>
</comment>
<dbReference type="Proteomes" id="UP000824540">
    <property type="component" value="Unassembled WGS sequence"/>
</dbReference>
<dbReference type="GO" id="GO:0030027">
    <property type="term" value="C:lamellipodium"/>
    <property type="evidence" value="ECO:0007669"/>
    <property type="project" value="TreeGrafter"/>
</dbReference>